<keyword evidence="3" id="KW-0805">Transcription regulation</keyword>
<evidence type="ECO:0000256" key="1">
    <source>
        <dbReference type="ARBA" id="ARBA00004123"/>
    </source>
</evidence>
<dbReference type="PANTHER" id="PTHR12264:SF21">
    <property type="entry name" value="TRANSCRIPTION INITIATION FACTOR TFIID SUBUNIT 12"/>
    <property type="match status" value="1"/>
</dbReference>
<evidence type="ECO:0000313" key="11">
    <source>
        <dbReference type="Proteomes" id="UP000038830"/>
    </source>
</evidence>
<evidence type="ECO:0000256" key="2">
    <source>
        <dbReference type="ARBA" id="ARBA00007530"/>
    </source>
</evidence>
<evidence type="ECO:0000256" key="3">
    <source>
        <dbReference type="ARBA" id="ARBA00023015"/>
    </source>
</evidence>
<dbReference type="Pfam" id="PF03847">
    <property type="entry name" value="TFIID_20kDa"/>
    <property type="match status" value="1"/>
</dbReference>
<comment type="similarity">
    <text evidence="2">Belongs to the TAF12 family.</text>
</comment>
<dbReference type="InterPro" id="IPR003228">
    <property type="entry name" value="TFIID_TAF12_dom"/>
</dbReference>
<dbReference type="GO" id="GO:0003677">
    <property type="term" value="F:DNA binding"/>
    <property type="evidence" value="ECO:0007669"/>
    <property type="project" value="TreeGrafter"/>
</dbReference>
<dbReference type="FunFam" id="1.10.20.10:FF:000011">
    <property type="entry name" value="Transcription initiation factor TFIID subunit 12"/>
    <property type="match status" value="1"/>
</dbReference>
<gene>
    <name evidence="10" type="ORF">BN1211_1498</name>
</gene>
<dbReference type="AlphaFoldDB" id="A0A0H5CBB5"/>
<dbReference type="GO" id="GO:0017025">
    <property type="term" value="F:TBP-class protein binding"/>
    <property type="evidence" value="ECO:0007669"/>
    <property type="project" value="TreeGrafter"/>
</dbReference>
<feature type="domain" description="Transcription initiation factor TFIID subunit 12" evidence="9">
    <location>
        <begin position="172"/>
        <end position="244"/>
    </location>
</feature>
<sequence>MPNSTSPTVTNQQQIRQNISQQQLQQAQQAQPAQQQPQPQQNIQGQQKVIQQQSRTATPMTQNAVASNANVNRNTSGGASASPNAPVTNVNAAAKPTTTLGNLNVPVTNVFKSSVPSLPISSQVTPKPSQPVPVSQMKPSLANGHSIAAPALTTPAMLKLPPYEMQSDRVLSKRKLSELVKTVGADEGDGETTIDGDVEELLLDLADEFVTNVTSFACRLAKHRKSDTLDTKDIQLHLEKNWNIRIPGYSSDEIRNVRKWQPNAAHNQRIQGIGISKSVEQNK</sequence>
<dbReference type="PANTHER" id="PTHR12264">
    <property type="entry name" value="TRANSCRIPTION INITIATION FACTOR TFIID SUBUNIT 12"/>
    <property type="match status" value="1"/>
</dbReference>
<evidence type="ECO:0000256" key="4">
    <source>
        <dbReference type="ARBA" id="ARBA00023163"/>
    </source>
</evidence>
<name>A0A0H5CBB5_CYBJN</name>
<dbReference type="GO" id="GO:0005669">
    <property type="term" value="C:transcription factor TFIID complex"/>
    <property type="evidence" value="ECO:0007669"/>
    <property type="project" value="InterPro"/>
</dbReference>
<feature type="compositionally biased region" description="Low complexity" evidence="8">
    <location>
        <begin position="11"/>
        <end position="53"/>
    </location>
</feature>
<comment type="subcellular location">
    <subcellularLocation>
        <location evidence="1">Nucleus</location>
    </subcellularLocation>
</comment>
<accession>A0A0H5CBB5</accession>
<dbReference type="EMBL" id="CDQK01000002">
    <property type="protein sequence ID" value="CEP21409.1"/>
    <property type="molecule type" value="Genomic_DNA"/>
</dbReference>
<evidence type="ECO:0000256" key="8">
    <source>
        <dbReference type="SAM" id="MobiDB-lite"/>
    </source>
</evidence>
<dbReference type="InterPro" id="IPR037794">
    <property type="entry name" value="TAF12"/>
</dbReference>
<dbReference type="InterPro" id="IPR009072">
    <property type="entry name" value="Histone-fold"/>
</dbReference>
<feature type="compositionally biased region" description="Polar residues" evidence="8">
    <location>
        <begin position="1"/>
        <end position="10"/>
    </location>
</feature>
<protein>
    <recommendedName>
        <fullName evidence="6">TBP-associated factor 12</fullName>
    </recommendedName>
    <alternativeName>
        <fullName evidence="7">Transcription initiation factor TFIID subunit 12</fullName>
    </alternativeName>
</protein>
<dbReference type="Gene3D" id="1.10.20.10">
    <property type="entry name" value="Histone, subunit A"/>
    <property type="match status" value="1"/>
</dbReference>
<evidence type="ECO:0000256" key="7">
    <source>
        <dbReference type="ARBA" id="ARBA00093657"/>
    </source>
</evidence>
<feature type="region of interest" description="Disordered" evidence="8">
    <location>
        <begin position="70"/>
        <end position="89"/>
    </location>
</feature>
<reference evidence="11" key="1">
    <citation type="journal article" date="2015" name="J. Biotechnol.">
        <title>The structure of the Cyberlindnera jadinii genome and its relation to Candida utilis analyzed by the occurrence of single nucleotide polymorphisms.</title>
        <authorList>
            <person name="Rupp O."/>
            <person name="Brinkrolf K."/>
            <person name="Buerth C."/>
            <person name="Kunigo M."/>
            <person name="Schneider J."/>
            <person name="Jaenicke S."/>
            <person name="Goesmann A."/>
            <person name="Puehler A."/>
            <person name="Jaeger K.-E."/>
            <person name="Ernst J.F."/>
        </authorList>
    </citation>
    <scope>NUCLEOTIDE SEQUENCE [LARGE SCALE GENOMIC DNA]</scope>
    <source>
        <strain evidence="11">ATCC 18201 / CBS 1600 / BCRC 20928 / JCM 3617 / NBRC 0987 / NRRL Y-1542</strain>
    </source>
</reference>
<evidence type="ECO:0000256" key="5">
    <source>
        <dbReference type="ARBA" id="ARBA00023242"/>
    </source>
</evidence>
<dbReference type="GO" id="GO:0000124">
    <property type="term" value="C:SAGA complex"/>
    <property type="evidence" value="ECO:0007669"/>
    <property type="project" value="InterPro"/>
</dbReference>
<feature type="region of interest" description="Disordered" evidence="8">
    <location>
        <begin position="119"/>
        <end position="139"/>
    </location>
</feature>
<dbReference type="GO" id="GO:0051123">
    <property type="term" value="P:RNA polymerase II preinitiation complex assembly"/>
    <property type="evidence" value="ECO:0007669"/>
    <property type="project" value="TreeGrafter"/>
</dbReference>
<feature type="region of interest" description="Disordered" evidence="8">
    <location>
        <begin position="1"/>
        <end position="60"/>
    </location>
</feature>
<dbReference type="CDD" id="cd07981">
    <property type="entry name" value="HFD_TAF12"/>
    <property type="match status" value="1"/>
</dbReference>
<evidence type="ECO:0000313" key="10">
    <source>
        <dbReference type="EMBL" id="CEP21409.1"/>
    </source>
</evidence>
<dbReference type="SUPFAM" id="SSF47113">
    <property type="entry name" value="Histone-fold"/>
    <property type="match status" value="1"/>
</dbReference>
<organism evidence="10 11">
    <name type="scientific">Cyberlindnera jadinii (strain ATCC 18201 / CBS 1600 / BCRC 20928 / JCM 3617 / NBRC 0987 / NRRL Y-1542)</name>
    <name type="common">Torula yeast</name>
    <name type="synonym">Candida utilis</name>
    <dbReference type="NCBI Taxonomy" id="983966"/>
    <lineage>
        <taxon>Eukaryota</taxon>
        <taxon>Fungi</taxon>
        <taxon>Dikarya</taxon>
        <taxon>Ascomycota</taxon>
        <taxon>Saccharomycotina</taxon>
        <taxon>Saccharomycetes</taxon>
        <taxon>Phaffomycetales</taxon>
        <taxon>Phaffomycetaceae</taxon>
        <taxon>Cyberlindnera</taxon>
    </lineage>
</organism>
<evidence type="ECO:0000256" key="6">
    <source>
        <dbReference type="ARBA" id="ARBA00075089"/>
    </source>
</evidence>
<dbReference type="GO" id="GO:0046982">
    <property type="term" value="F:protein heterodimerization activity"/>
    <property type="evidence" value="ECO:0007669"/>
    <property type="project" value="InterPro"/>
</dbReference>
<evidence type="ECO:0000259" key="9">
    <source>
        <dbReference type="Pfam" id="PF03847"/>
    </source>
</evidence>
<proteinExistence type="inferred from homology"/>
<keyword evidence="5" id="KW-0539">Nucleus</keyword>
<keyword evidence="4" id="KW-0804">Transcription</keyword>
<dbReference type="Proteomes" id="UP000038830">
    <property type="component" value="Unassembled WGS sequence"/>
</dbReference>